<dbReference type="GO" id="GO:0032981">
    <property type="term" value="P:mitochondrial respiratory chain complex I assembly"/>
    <property type="evidence" value="ECO:0007669"/>
    <property type="project" value="TreeGrafter"/>
</dbReference>
<proteinExistence type="inferred from homology"/>
<keyword evidence="2" id="KW-0143">Chaperone</keyword>
<dbReference type="PANTHER" id="PTHR13194">
    <property type="entry name" value="COMPLEX I INTERMEDIATE-ASSOCIATED PROTEIN 30"/>
    <property type="match status" value="1"/>
</dbReference>
<keyword evidence="4" id="KW-0830">Ubiquinone</keyword>
<dbReference type="InterPro" id="IPR013857">
    <property type="entry name" value="NADH-UbQ_OxRdtase-assoc_prot30"/>
</dbReference>
<dbReference type="InterPro" id="IPR008979">
    <property type="entry name" value="Galactose-bd-like_sf"/>
</dbReference>
<organism evidence="4 5">
    <name type="scientific">SAR86 cluster bacterium SAR86A</name>
    <dbReference type="NCBI Taxonomy" id="1123866"/>
    <lineage>
        <taxon>Bacteria</taxon>
        <taxon>Pseudomonadati</taxon>
        <taxon>Pseudomonadota</taxon>
        <taxon>Gammaproteobacteria</taxon>
        <taxon>SAR86 cluster</taxon>
    </lineage>
</organism>
<gene>
    <name evidence="4" type="ORF">NT01SARS_0816</name>
</gene>
<dbReference type="Pfam" id="PF08547">
    <property type="entry name" value="CIA30"/>
    <property type="match status" value="1"/>
</dbReference>
<evidence type="ECO:0000313" key="4">
    <source>
        <dbReference type="EMBL" id="EJP72318.1"/>
    </source>
</evidence>
<dbReference type="HOGENOM" id="CLU_059028_5_2_6"/>
<evidence type="ECO:0000256" key="1">
    <source>
        <dbReference type="ARBA" id="ARBA00007884"/>
    </source>
</evidence>
<dbReference type="PANTHER" id="PTHR13194:SF18">
    <property type="entry name" value="COMPLEX I INTERMEDIATE-ASSOCIATED PROTEIN 30, MITOCHONDRIAL"/>
    <property type="match status" value="1"/>
</dbReference>
<sequence>MVIDNLNDVRANWSAISDQVMGGISEVNFYEMEEDGQKFYRLEGNVSTENNGGFIQSRVGLNIKAKDFNGIRIKVRGNNNEYFVHLRAPRMLPWNYYYAEFYASSDWEIIDIPLSSFKYSRNQNDNLNSKVIRSIGIVAYGKDFSAQLDLANIELY</sequence>
<name>J5KA20_9GAMM</name>
<comment type="similarity">
    <text evidence="1">Belongs to the CIA30 family.</text>
</comment>
<dbReference type="SUPFAM" id="SSF49785">
    <property type="entry name" value="Galactose-binding domain-like"/>
    <property type="match status" value="1"/>
</dbReference>
<evidence type="ECO:0000256" key="2">
    <source>
        <dbReference type="ARBA" id="ARBA00023186"/>
    </source>
</evidence>
<dbReference type="EMBL" id="JH611156">
    <property type="protein sequence ID" value="EJP72318.1"/>
    <property type="molecule type" value="Genomic_DNA"/>
</dbReference>
<dbReference type="AlphaFoldDB" id="J5KA20"/>
<dbReference type="STRING" id="1123866.NT01SARS_0816"/>
<feature type="domain" description="NADH:ubiquinone oxidoreductase intermediate-associated protein 30" evidence="3">
    <location>
        <begin position="11"/>
        <end position="142"/>
    </location>
</feature>
<dbReference type="InterPro" id="IPR039131">
    <property type="entry name" value="NDUFAF1"/>
</dbReference>
<evidence type="ECO:0000259" key="3">
    <source>
        <dbReference type="Pfam" id="PF08547"/>
    </source>
</evidence>
<protein>
    <submittedName>
        <fullName evidence="4">NADH:ubiquinone oxidoreductase complex I intermediate-associated protein 30</fullName>
    </submittedName>
</protein>
<evidence type="ECO:0000313" key="5">
    <source>
        <dbReference type="Proteomes" id="UP000010305"/>
    </source>
</evidence>
<dbReference type="Proteomes" id="UP000010305">
    <property type="component" value="Unassembled WGS sequence"/>
</dbReference>
<reference evidence="4 5" key="1">
    <citation type="journal article" date="2012" name="ISME J.">
        <title>Genomic insights to SAR86, an abundant and uncultivated marine bacterial lineage.</title>
        <authorList>
            <person name="Dupont C.L."/>
            <person name="Rusch D.B."/>
            <person name="Yooseph S."/>
            <person name="Lombardo M.J."/>
            <person name="Richter R.A."/>
            <person name="Valas R."/>
            <person name="Novotny M."/>
            <person name="Yee-Greenbaum J."/>
            <person name="Selengut J.D."/>
            <person name="Haft D.H."/>
            <person name="Halpern A.L."/>
            <person name="Lasken R.S."/>
            <person name="Nealson K."/>
            <person name="Friedman R."/>
            <person name="Venter J.C."/>
        </authorList>
    </citation>
    <scope>NUCLEOTIDE SEQUENCE [LARGE SCALE GENOMIC DNA]</scope>
</reference>
<dbReference type="GO" id="GO:0051082">
    <property type="term" value="F:unfolded protein binding"/>
    <property type="evidence" value="ECO:0007669"/>
    <property type="project" value="TreeGrafter"/>
</dbReference>
<accession>J5KA20</accession>